<evidence type="ECO:0000256" key="4">
    <source>
        <dbReference type="ARBA" id="ARBA00022475"/>
    </source>
</evidence>
<comment type="subcellular location">
    <subcellularLocation>
        <location evidence="2 13">Cell membrane</location>
        <topology evidence="2 13">Multi-pass membrane protein</topology>
    </subcellularLocation>
</comment>
<dbReference type="InterPro" id="IPR004072">
    <property type="entry name" value="Vmron_rcpt_1"/>
</dbReference>
<dbReference type="Proteomes" id="UP000008912">
    <property type="component" value="Unassembled WGS sequence"/>
</dbReference>
<reference evidence="16" key="3">
    <citation type="submission" date="2025-09" db="UniProtKB">
        <authorList>
            <consortium name="Ensembl"/>
        </authorList>
    </citation>
    <scope>IDENTIFICATION</scope>
</reference>
<dbReference type="Pfam" id="PF03402">
    <property type="entry name" value="V1R"/>
    <property type="match status" value="1"/>
</dbReference>
<keyword evidence="4 13" id="KW-1003">Cell membrane</keyword>
<dbReference type="SUPFAM" id="SSF81321">
    <property type="entry name" value="Family A G protein-coupled receptor-like"/>
    <property type="match status" value="1"/>
</dbReference>
<evidence type="ECO:0000256" key="8">
    <source>
        <dbReference type="ARBA" id="ARBA00023040"/>
    </source>
</evidence>
<keyword evidence="6 13" id="KW-0812">Transmembrane</keyword>
<evidence type="ECO:0000256" key="1">
    <source>
        <dbReference type="ARBA" id="ARBA00003878"/>
    </source>
</evidence>
<reference evidence="16" key="2">
    <citation type="submission" date="2025-08" db="UniProtKB">
        <authorList>
            <consortium name="Ensembl"/>
        </authorList>
    </citation>
    <scope>IDENTIFICATION</scope>
</reference>
<dbReference type="AlphaFoldDB" id="G1MKB0"/>
<evidence type="ECO:0000313" key="17">
    <source>
        <dbReference type="Proteomes" id="UP000008912"/>
    </source>
</evidence>
<evidence type="ECO:0000256" key="9">
    <source>
        <dbReference type="ARBA" id="ARBA00023136"/>
    </source>
</evidence>
<dbReference type="FunFam" id="1.20.1070.10:FF:000033">
    <property type="entry name" value="Vomeronasal type-1 receptor"/>
    <property type="match status" value="1"/>
</dbReference>
<keyword evidence="10 13" id="KW-0675">Receptor</keyword>
<dbReference type="InParanoid" id="G1MKB0"/>
<evidence type="ECO:0000256" key="7">
    <source>
        <dbReference type="ARBA" id="ARBA00022989"/>
    </source>
</evidence>
<dbReference type="GO" id="GO:0016503">
    <property type="term" value="F:pheromone receptor activity"/>
    <property type="evidence" value="ECO:0007669"/>
    <property type="project" value="InterPro"/>
</dbReference>
<dbReference type="GeneTree" id="ENSGT00960000186612"/>
<comment type="function">
    <text evidence="1">Putative pheromone receptor.</text>
</comment>
<reference evidence="16 17" key="1">
    <citation type="journal article" date="2010" name="Nature">
        <title>The sequence and de novo assembly of the giant panda genome.</title>
        <authorList>
            <person name="Li R."/>
            <person name="Fan W."/>
            <person name="Tian G."/>
            <person name="Zhu H."/>
            <person name="He L."/>
            <person name="Cai J."/>
            <person name="Huang Q."/>
            <person name="Cai Q."/>
            <person name="Li B."/>
            <person name="Bai Y."/>
            <person name="Zhang Z."/>
            <person name="Zhang Y."/>
            <person name="Wang W."/>
            <person name="Li J."/>
            <person name="Wei F."/>
            <person name="Li H."/>
            <person name="Jian M."/>
            <person name="Li J."/>
            <person name="Zhang Z."/>
            <person name="Nielsen R."/>
            <person name="Li D."/>
            <person name="Gu W."/>
            <person name="Yang Z."/>
            <person name="Xuan Z."/>
            <person name="Ryder O.A."/>
            <person name="Leung F.C."/>
            <person name="Zhou Y."/>
            <person name="Cao J."/>
            <person name="Sun X."/>
            <person name="Fu Y."/>
            <person name="Fang X."/>
            <person name="Guo X."/>
            <person name="Wang B."/>
            <person name="Hou R."/>
            <person name="Shen F."/>
            <person name="Mu B."/>
            <person name="Ni P."/>
            <person name="Lin R."/>
            <person name="Qian W."/>
            <person name="Wang G."/>
            <person name="Yu C."/>
            <person name="Nie W."/>
            <person name="Wang J."/>
            <person name="Wu Z."/>
            <person name="Liang H."/>
            <person name="Min J."/>
            <person name="Wu Q."/>
            <person name="Cheng S."/>
            <person name="Ruan J."/>
            <person name="Wang M."/>
            <person name="Shi Z."/>
            <person name="Wen M."/>
            <person name="Liu B."/>
            <person name="Ren X."/>
            <person name="Zheng H."/>
            <person name="Dong D."/>
            <person name="Cook K."/>
            <person name="Shan G."/>
            <person name="Zhang H."/>
            <person name="Kosiol C."/>
            <person name="Xie X."/>
            <person name="Lu Z."/>
            <person name="Zheng H."/>
            <person name="Li Y."/>
            <person name="Steiner C.C."/>
            <person name="Lam T.T."/>
            <person name="Lin S."/>
            <person name="Zhang Q."/>
            <person name="Li G."/>
            <person name="Tian J."/>
            <person name="Gong T."/>
            <person name="Liu H."/>
            <person name="Zhang D."/>
            <person name="Fang L."/>
            <person name="Ye C."/>
            <person name="Zhang J."/>
            <person name="Hu W."/>
            <person name="Xu A."/>
            <person name="Ren Y."/>
            <person name="Zhang G."/>
            <person name="Bruford M.W."/>
            <person name="Li Q."/>
            <person name="Ma L."/>
            <person name="Guo Y."/>
            <person name="An N."/>
            <person name="Hu Y."/>
            <person name="Zheng Y."/>
            <person name="Shi Y."/>
            <person name="Li Z."/>
            <person name="Liu Q."/>
            <person name="Chen Y."/>
            <person name="Zhao J."/>
            <person name="Qu N."/>
            <person name="Zhao S."/>
            <person name="Tian F."/>
            <person name="Wang X."/>
            <person name="Wang H."/>
            <person name="Xu L."/>
            <person name="Liu X."/>
            <person name="Vinar T."/>
            <person name="Wang Y."/>
            <person name="Lam T.W."/>
            <person name="Yiu S.M."/>
            <person name="Liu S."/>
            <person name="Zhang H."/>
            <person name="Li D."/>
            <person name="Huang Y."/>
            <person name="Wang X."/>
            <person name="Yang G."/>
            <person name="Jiang Z."/>
            <person name="Wang J."/>
            <person name="Qin N."/>
            <person name="Li L."/>
            <person name="Li J."/>
            <person name="Bolund L."/>
            <person name="Kristiansen K."/>
            <person name="Wong G.K."/>
            <person name="Olson M."/>
            <person name="Zhang X."/>
            <person name="Li S."/>
            <person name="Yang H."/>
            <person name="Wang J."/>
            <person name="Wang J."/>
        </authorList>
    </citation>
    <scope>NUCLEOTIDE SEQUENCE [LARGE SCALE GENOMIC DNA]</scope>
</reference>
<keyword evidence="8 13" id="KW-0297">G-protein coupled receptor</keyword>
<organism evidence="16 17">
    <name type="scientific">Ailuropoda melanoleuca</name>
    <name type="common">Giant panda</name>
    <dbReference type="NCBI Taxonomy" id="9646"/>
    <lineage>
        <taxon>Eukaryota</taxon>
        <taxon>Metazoa</taxon>
        <taxon>Chordata</taxon>
        <taxon>Craniata</taxon>
        <taxon>Vertebrata</taxon>
        <taxon>Euteleostomi</taxon>
        <taxon>Mammalia</taxon>
        <taxon>Eutheria</taxon>
        <taxon>Laurasiatheria</taxon>
        <taxon>Carnivora</taxon>
        <taxon>Caniformia</taxon>
        <taxon>Ursidae</taxon>
        <taxon>Ailuropoda</taxon>
    </lineage>
</organism>
<keyword evidence="11" id="KW-0325">Glycoprotein</keyword>
<evidence type="ECO:0000256" key="10">
    <source>
        <dbReference type="ARBA" id="ARBA00023170"/>
    </source>
</evidence>
<keyword evidence="9 13" id="KW-0472">Membrane</keyword>
<dbReference type="PRINTS" id="PR01534">
    <property type="entry name" value="VOMERONASL1R"/>
</dbReference>
<comment type="similarity">
    <text evidence="3 13">Belongs to the G-protein coupled receptor 1 family.</text>
</comment>
<evidence type="ECO:0000256" key="3">
    <source>
        <dbReference type="ARBA" id="ARBA00010663"/>
    </source>
</evidence>
<evidence type="ECO:0000256" key="11">
    <source>
        <dbReference type="ARBA" id="ARBA00023180"/>
    </source>
</evidence>
<gene>
    <name evidence="16" type="primary">LOC100484387</name>
</gene>
<sequence>MAPRAHTSWSHAGISGSEDEHLSLGTDRKADRDLAMGITFLSQSTVGILGNFSLLYHYLFLYLTECRVRSTDVFLKHLTVANLLVIFSKGIPQTTADLGLKYFLSDFACKLVFYVHRVGRDVAIGTTCFLSVSQVITISPGDSRWAGLRVKAAKYLGTSSFLCWVLNIILNVTLILSMTGKRNNRNMTSNRDYHYCYSIDGSLTVQLLVLASVFFRDGFCFGLMIWASSSMASIEHQHKRRVQYIHSNTLTPRPSPETAAIRSILVLVSTFISLWTLSFFFHICVVVFNNPSPWMRNASVLLNARFPTVSPYILMSHNPRMSTLRFPCKGTRKHLNLS</sequence>
<keyword evidence="17" id="KW-1185">Reference proteome</keyword>
<evidence type="ECO:0000256" key="5">
    <source>
        <dbReference type="ARBA" id="ARBA00022507"/>
    </source>
</evidence>
<dbReference type="Gene3D" id="1.20.1070.10">
    <property type="entry name" value="Rhodopsin 7-helix transmembrane proteins"/>
    <property type="match status" value="1"/>
</dbReference>
<dbReference type="GO" id="GO:0007606">
    <property type="term" value="P:sensory perception of chemical stimulus"/>
    <property type="evidence" value="ECO:0007669"/>
    <property type="project" value="UniProtKB-ARBA"/>
</dbReference>
<keyword evidence="12 13" id="KW-0807">Transducer</keyword>
<feature type="transmembrane region" description="Helical" evidence="13">
    <location>
        <begin position="197"/>
        <end position="215"/>
    </location>
</feature>
<evidence type="ECO:0000256" key="14">
    <source>
        <dbReference type="SAM" id="MobiDB-lite"/>
    </source>
</evidence>
<name>G1MKB0_AILME</name>
<dbReference type="Ensembl" id="ENSAMET00000020564.2">
    <property type="protein sequence ID" value="ENSAMEP00000019795.2"/>
    <property type="gene ID" value="ENSAMEG00000018744.2"/>
</dbReference>
<keyword evidence="5 13" id="KW-0589">Pheromone response</keyword>
<evidence type="ECO:0000313" key="16">
    <source>
        <dbReference type="Ensembl" id="ENSAMEP00000019795.2"/>
    </source>
</evidence>
<dbReference type="HOGENOM" id="CLU_058641_1_0_1"/>
<feature type="domain" description="G-protein coupled receptors family 1 profile" evidence="15">
    <location>
        <begin position="50"/>
        <end position="314"/>
    </location>
</feature>
<dbReference type="GO" id="GO:0019236">
    <property type="term" value="P:response to pheromone"/>
    <property type="evidence" value="ECO:0007669"/>
    <property type="project" value="UniProtKB-KW"/>
</dbReference>
<feature type="transmembrane region" description="Helical" evidence="13">
    <location>
        <begin position="34"/>
        <end position="61"/>
    </location>
</feature>
<dbReference type="PANTHER" id="PTHR24062">
    <property type="entry name" value="VOMERONASAL TYPE-1 RECEPTOR"/>
    <property type="match status" value="1"/>
</dbReference>
<feature type="region of interest" description="Disordered" evidence="14">
    <location>
        <begin position="1"/>
        <end position="22"/>
    </location>
</feature>
<accession>G1MKB0</accession>
<feature type="transmembrane region" description="Helical" evidence="13">
    <location>
        <begin position="264"/>
        <end position="288"/>
    </location>
</feature>
<dbReference type="GO" id="GO:0005886">
    <property type="term" value="C:plasma membrane"/>
    <property type="evidence" value="ECO:0007669"/>
    <property type="project" value="UniProtKB-SubCell"/>
</dbReference>
<protein>
    <recommendedName>
        <fullName evidence="13">Vomeronasal type-1 receptor</fullName>
    </recommendedName>
</protein>
<dbReference type="PROSITE" id="PS50262">
    <property type="entry name" value="G_PROTEIN_RECEP_F1_2"/>
    <property type="match status" value="1"/>
</dbReference>
<evidence type="ECO:0000256" key="12">
    <source>
        <dbReference type="ARBA" id="ARBA00023224"/>
    </source>
</evidence>
<dbReference type="STRING" id="9646.ENSAMEP00000019795"/>
<evidence type="ECO:0000256" key="6">
    <source>
        <dbReference type="ARBA" id="ARBA00022692"/>
    </source>
</evidence>
<keyword evidence="7 13" id="KW-1133">Transmembrane helix</keyword>
<feature type="transmembrane region" description="Helical" evidence="13">
    <location>
        <begin position="73"/>
        <end position="91"/>
    </location>
</feature>
<evidence type="ECO:0000259" key="15">
    <source>
        <dbReference type="PROSITE" id="PS50262"/>
    </source>
</evidence>
<evidence type="ECO:0000256" key="13">
    <source>
        <dbReference type="RuleBase" id="RU364061"/>
    </source>
</evidence>
<feature type="transmembrane region" description="Helical" evidence="13">
    <location>
        <begin position="155"/>
        <end position="176"/>
    </location>
</feature>
<proteinExistence type="inferred from homology"/>
<evidence type="ECO:0000256" key="2">
    <source>
        <dbReference type="ARBA" id="ARBA00004651"/>
    </source>
</evidence>
<dbReference type="eggNOG" id="ENOG502RD1P">
    <property type="taxonomic scope" value="Eukaryota"/>
</dbReference>
<dbReference type="InterPro" id="IPR017452">
    <property type="entry name" value="GPCR_Rhodpsn_7TM"/>
</dbReference>